<sequence>MARILLINPDTQHCADIKFLLHLNGYQIESCDTIDEGINRFKIFQKLDNAFDLVLIIPDKQLLGELETLQSNPFCDNLIIVHEKKARATGPKPSFSNYSICDPKLVLDCVKYHLKKAPDDIPVRNNGQSTNLHEQL</sequence>
<gene>
    <name evidence="1" type="ORF">SAMN02745165_02208</name>
</gene>
<dbReference type="Proteomes" id="UP000184171">
    <property type="component" value="Unassembled WGS sequence"/>
</dbReference>
<dbReference type="InterPro" id="IPR011006">
    <property type="entry name" value="CheY-like_superfamily"/>
</dbReference>
<dbReference type="RefSeq" id="WP_072908784.1">
    <property type="nucleotide sequence ID" value="NZ_FQZT01000007.1"/>
</dbReference>
<proteinExistence type="predicted"/>
<dbReference type="AlphaFoldDB" id="A0A1M6IQX9"/>
<evidence type="ECO:0000313" key="1">
    <source>
        <dbReference type="EMBL" id="SHJ36778.1"/>
    </source>
</evidence>
<organism evidence="1 2">
    <name type="scientific">Malonomonas rubra DSM 5091</name>
    <dbReference type="NCBI Taxonomy" id="1122189"/>
    <lineage>
        <taxon>Bacteria</taxon>
        <taxon>Pseudomonadati</taxon>
        <taxon>Thermodesulfobacteriota</taxon>
        <taxon>Desulfuromonadia</taxon>
        <taxon>Desulfuromonadales</taxon>
        <taxon>Geopsychrobacteraceae</taxon>
        <taxon>Malonomonas</taxon>
    </lineage>
</organism>
<dbReference type="EMBL" id="FQZT01000007">
    <property type="protein sequence ID" value="SHJ36778.1"/>
    <property type="molecule type" value="Genomic_DNA"/>
</dbReference>
<keyword evidence="2" id="KW-1185">Reference proteome</keyword>
<evidence type="ECO:0000313" key="2">
    <source>
        <dbReference type="Proteomes" id="UP000184171"/>
    </source>
</evidence>
<dbReference type="STRING" id="1122189.SAMN02745165_02208"/>
<reference evidence="1 2" key="1">
    <citation type="submission" date="2016-11" db="EMBL/GenBank/DDBJ databases">
        <authorList>
            <person name="Jaros S."/>
            <person name="Januszkiewicz K."/>
            <person name="Wedrychowicz H."/>
        </authorList>
    </citation>
    <scope>NUCLEOTIDE SEQUENCE [LARGE SCALE GENOMIC DNA]</scope>
    <source>
        <strain evidence="1 2">DSM 5091</strain>
    </source>
</reference>
<accession>A0A1M6IQX9</accession>
<name>A0A1M6IQX9_MALRU</name>
<protein>
    <submittedName>
        <fullName evidence="1">Uncharacterized protein</fullName>
    </submittedName>
</protein>
<dbReference type="SUPFAM" id="SSF52172">
    <property type="entry name" value="CheY-like"/>
    <property type="match status" value="1"/>
</dbReference>